<evidence type="ECO:0000313" key="3">
    <source>
        <dbReference type="Proteomes" id="UP000008854"/>
    </source>
</evidence>
<sequence>MASFVMDNQLKSAYCLFNQIATNDDNVPMDLSRNSSLTSSSLNHYDELNTTENIYYDKCIDSQKSDEYKCIVNESIIMNKYSENNRSNEKLIQFMNTTDNPIISSQKQSLSFCQNSQLINKELCQTYKNYHEEHRNTLPLSKISNNYGINSTNDHKCRFMIQDILKSRDHPSSAINEDDNMNSTSAIQLEKSVYDSKSFKECSHSNIIFFNKNNNKSVNKIRNKPTSFRFKTSTTESFESSISLTSKNMRSIPHVAINVNNNNNNSIVNQIEKNESYLGEEQENRKEDSENAQNTLNYYSRQHRIDYNRFVEDEEQQNCSTCNLSFCQPIDFVIHIQKVHLGLKMANNENNLIKPLKESVQSNKNHIRKSNKIHRNVDDTNGINRVTYRDNNNHTKDQIRNNEDGIDHPLSLKSTRKRSYQSVKTVGYD</sequence>
<evidence type="ECO:0000313" key="4">
    <source>
        <dbReference type="WBParaSite" id="Smp_342410.1"/>
    </source>
</evidence>
<feature type="region of interest" description="Disordered" evidence="1">
    <location>
        <begin position="360"/>
        <end position="410"/>
    </location>
</feature>
<dbReference type="InterPro" id="IPR013087">
    <property type="entry name" value="Znf_C2H2_type"/>
</dbReference>
<feature type="compositionally biased region" description="Basic and acidic residues" evidence="1">
    <location>
        <begin position="387"/>
        <end position="407"/>
    </location>
</feature>
<dbReference type="Proteomes" id="UP000008854">
    <property type="component" value="Unassembled WGS sequence"/>
</dbReference>
<evidence type="ECO:0000259" key="2">
    <source>
        <dbReference type="PROSITE" id="PS00028"/>
    </source>
</evidence>
<reference evidence="3" key="1">
    <citation type="journal article" date="2012" name="PLoS Negl. Trop. Dis.">
        <title>A systematically improved high quality genome and transcriptome of the human blood fluke Schistosoma mansoni.</title>
        <authorList>
            <person name="Protasio A.V."/>
            <person name="Tsai I.J."/>
            <person name="Babbage A."/>
            <person name="Nichol S."/>
            <person name="Hunt M."/>
            <person name="Aslett M.A."/>
            <person name="De Silva N."/>
            <person name="Velarde G.S."/>
            <person name="Anderson T.J."/>
            <person name="Clark R.C."/>
            <person name="Davidson C."/>
            <person name="Dillon G.P."/>
            <person name="Holroyd N.E."/>
            <person name="LoVerde P.T."/>
            <person name="Lloyd C."/>
            <person name="McQuillan J."/>
            <person name="Oliveira G."/>
            <person name="Otto T.D."/>
            <person name="Parker-Manuel S.J."/>
            <person name="Quail M.A."/>
            <person name="Wilson R.A."/>
            <person name="Zerlotini A."/>
            <person name="Dunne D.W."/>
            <person name="Berriman M."/>
        </authorList>
    </citation>
    <scope>NUCLEOTIDE SEQUENCE [LARGE SCALE GENOMIC DNA]</scope>
    <source>
        <strain evidence="3">Puerto Rican</strain>
    </source>
</reference>
<feature type="domain" description="C2H2-type" evidence="2">
    <location>
        <begin position="319"/>
        <end position="340"/>
    </location>
</feature>
<dbReference type="InParanoid" id="A0A5K4FEQ4"/>
<organism evidence="3 4">
    <name type="scientific">Schistosoma mansoni</name>
    <name type="common">Blood fluke</name>
    <dbReference type="NCBI Taxonomy" id="6183"/>
    <lineage>
        <taxon>Eukaryota</taxon>
        <taxon>Metazoa</taxon>
        <taxon>Spiralia</taxon>
        <taxon>Lophotrochozoa</taxon>
        <taxon>Platyhelminthes</taxon>
        <taxon>Trematoda</taxon>
        <taxon>Digenea</taxon>
        <taxon>Strigeidida</taxon>
        <taxon>Schistosomatoidea</taxon>
        <taxon>Schistosomatidae</taxon>
        <taxon>Schistosoma</taxon>
    </lineage>
</organism>
<keyword evidence="3" id="KW-1185">Reference proteome</keyword>
<name>A0A5K4FEQ4_SCHMA</name>
<dbReference type="WBParaSite" id="Smp_342410.1">
    <property type="protein sequence ID" value="Smp_342410.1"/>
    <property type="gene ID" value="Smp_342410"/>
</dbReference>
<protein>
    <submittedName>
        <fullName evidence="4">C2H2-type domain-containing protein</fullName>
    </submittedName>
</protein>
<evidence type="ECO:0000256" key="1">
    <source>
        <dbReference type="SAM" id="MobiDB-lite"/>
    </source>
</evidence>
<accession>A0A5K4FEQ4</accession>
<feature type="compositionally biased region" description="Basic residues" evidence="1">
    <location>
        <begin position="365"/>
        <end position="374"/>
    </location>
</feature>
<dbReference type="AlphaFoldDB" id="A0A5K4FEQ4"/>
<reference evidence="4" key="2">
    <citation type="submission" date="2019-11" db="UniProtKB">
        <authorList>
            <consortium name="WormBaseParasite"/>
        </authorList>
    </citation>
    <scope>IDENTIFICATION</scope>
    <source>
        <strain evidence="4">Puerto Rican</strain>
    </source>
</reference>
<dbReference type="PROSITE" id="PS00028">
    <property type="entry name" value="ZINC_FINGER_C2H2_1"/>
    <property type="match status" value="1"/>
</dbReference>
<proteinExistence type="predicted"/>